<sequence>MSSRSPVSEKTLPPARRRRRPQARGRKPAGTASGASREASSGRACRADKGRESPRCRRGGACSLPLPDTQAPGRESLRSAPAGLPEPGRCTAPAGTENKAGHGAPRSQAGTREIRIQFRTERHNSLPLRASASLIRPARAPRC</sequence>
<evidence type="ECO:0000313" key="3">
    <source>
        <dbReference type="Proteomes" id="UP000827986"/>
    </source>
</evidence>
<evidence type="ECO:0000256" key="1">
    <source>
        <dbReference type="SAM" id="MobiDB-lite"/>
    </source>
</evidence>
<feature type="region of interest" description="Disordered" evidence="1">
    <location>
        <begin position="1"/>
        <end position="111"/>
    </location>
</feature>
<gene>
    <name evidence="2" type="ORF">KIL84_020619</name>
</gene>
<proteinExistence type="predicted"/>
<dbReference type="EMBL" id="JAHDVG010000128">
    <property type="protein sequence ID" value="KAH1187973.1"/>
    <property type="molecule type" value="Genomic_DNA"/>
</dbReference>
<name>A0A9D3XZ17_9SAUR</name>
<feature type="compositionally biased region" description="Low complexity" evidence="1">
    <location>
        <begin position="28"/>
        <end position="44"/>
    </location>
</feature>
<keyword evidence="3" id="KW-1185">Reference proteome</keyword>
<organism evidence="2 3">
    <name type="scientific">Mauremys mutica</name>
    <name type="common">yellowpond turtle</name>
    <dbReference type="NCBI Taxonomy" id="74926"/>
    <lineage>
        <taxon>Eukaryota</taxon>
        <taxon>Metazoa</taxon>
        <taxon>Chordata</taxon>
        <taxon>Craniata</taxon>
        <taxon>Vertebrata</taxon>
        <taxon>Euteleostomi</taxon>
        <taxon>Archelosauria</taxon>
        <taxon>Testudinata</taxon>
        <taxon>Testudines</taxon>
        <taxon>Cryptodira</taxon>
        <taxon>Durocryptodira</taxon>
        <taxon>Testudinoidea</taxon>
        <taxon>Geoemydidae</taxon>
        <taxon>Geoemydinae</taxon>
        <taxon>Mauremys</taxon>
    </lineage>
</organism>
<feature type="compositionally biased region" description="Basic residues" evidence="1">
    <location>
        <begin position="15"/>
        <end position="27"/>
    </location>
</feature>
<accession>A0A9D3XZ17</accession>
<protein>
    <submittedName>
        <fullName evidence="2">Uncharacterized protein</fullName>
    </submittedName>
</protein>
<dbReference type="Proteomes" id="UP000827986">
    <property type="component" value="Unassembled WGS sequence"/>
</dbReference>
<evidence type="ECO:0000313" key="2">
    <source>
        <dbReference type="EMBL" id="KAH1187973.1"/>
    </source>
</evidence>
<reference evidence="2" key="1">
    <citation type="submission" date="2021-09" db="EMBL/GenBank/DDBJ databases">
        <title>The genome of Mauremys mutica provides insights into the evolution of semi-aquatic lifestyle.</title>
        <authorList>
            <person name="Gong S."/>
            <person name="Gao Y."/>
        </authorList>
    </citation>
    <scope>NUCLEOTIDE SEQUENCE</scope>
    <source>
        <strain evidence="2">MM-2020</strain>
        <tissue evidence="2">Muscle</tissue>
    </source>
</reference>
<comment type="caution">
    <text evidence="2">The sequence shown here is derived from an EMBL/GenBank/DDBJ whole genome shotgun (WGS) entry which is preliminary data.</text>
</comment>
<feature type="compositionally biased region" description="Basic and acidic residues" evidence="1">
    <location>
        <begin position="45"/>
        <end position="55"/>
    </location>
</feature>
<dbReference type="AlphaFoldDB" id="A0A9D3XZ17"/>